<evidence type="ECO:0000256" key="1">
    <source>
        <dbReference type="SAM" id="MobiDB-lite"/>
    </source>
</evidence>
<gene>
    <name evidence="2" type="ORF">C8E02_1004</name>
</gene>
<comment type="caution">
    <text evidence="2">The sequence shown here is derived from an EMBL/GenBank/DDBJ whole genome shotgun (WGS) entry which is preliminary data.</text>
</comment>
<evidence type="ECO:0000313" key="2">
    <source>
        <dbReference type="EMBL" id="RKQ61237.1"/>
    </source>
</evidence>
<dbReference type="Proteomes" id="UP000279384">
    <property type="component" value="Unassembled WGS sequence"/>
</dbReference>
<feature type="compositionally biased region" description="Acidic residues" evidence="1">
    <location>
        <begin position="79"/>
        <end position="88"/>
    </location>
</feature>
<evidence type="ECO:0000313" key="3">
    <source>
        <dbReference type="Proteomes" id="UP000279384"/>
    </source>
</evidence>
<organism evidence="2 3">
    <name type="scientific">Vogesella indigofera</name>
    <name type="common">Pseudomonas indigofera</name>
    <dbReference type="NCBI Taxonomy" id="45465"/>
    <lineage>
        <taxon>Bacteria</taxon>
        <taxon>Pseudomonadati</taxon>
        <taxon>Pseudomonadota</taxon>
        <taxon>Betaproteobacteria</taxon>
        <taxon>Neisseriales</taxon>
        <taxon>Chromobacteriaceae</taxon>
        <taxon>Vogesella</taxon>
    </lineage>
</organism>
<dbReference type="RefSeq" id="WP_120809871.1">
    <property type="nucleotide sequence ID" value="NZ_RBID01000011.1"/>
</dbReference>
<feature type="region of interest" description="Disordered" evidence="1">
    <location>
        <begin position="53"/>
        <end position="97"/>
    </location>
</feature>
<name>A0A495BIR7_VOGIN</name>
<proteinExistence type="predicted"/>
<dbReference type="AlphaFoldDB" id="A0A495BIR7"/>
<reference evidence="2 3" key="1">
    <citation type="submission" date="2018-10" db="EMBL/GenBank/DDBJ databases">
        <title>Genomic Encyclopedia of Type Strains, Phase IV (KMG-IV): sequencing the most valuable type-strain genomes for metagenomic binning, comparative biology and taxonomic classification.</title>
        <authorList>
            <person name="Goeker M."/>
        </authorList>
    </citation>
    <scope>NUCLEOTIDE SEQUENCE [LARGE SCALE GENOMIC DNA]</scope>
    <source>
        <strain evidence="2 3">DSM 3303</strain>
    </source>
</reference>
<accession>A0A495BIR7</accession>
<sequence>MMKKTAKQLAAAGRGGDTRLAHLTNGEVVVPRKVAPLAMGLLSEAGINPERYQVGRKSNSRNPATGLLEFRYDDGSSPESDDAGDTADDAGSQNSQSDIDAAKSMMDTNNAQLGYAKGVGEISPGTLGRMRDNMRESGYRGTGISDTMGKMGVGYFDRAKQLGYGTALGSAGASALNKLGALGAGMLMGPGGAILGGTLGTALTADTIDDWGQQFARSVVGGMVSPLGSALAGSQLAPLGSMAAQKLASKAMDYAMANPTPGVPGGRPSATQADGRQGGIAGLLDADSYQSAPATAMAANAGYSYTPGAVTRAAWNPVQWGNQYDPLRG</sequence>
<dbReference type="EMBL" id="RBID01000011">
    <property type="protein sequence ID" value="RKQ61237.1"/>
    <property type="molecule type" value="Genomic_DNA"/>
</dbReference>
<protein>
    <submittedName>
        <fullName evidence="2">Uncharacterized protein</fullName>
    </submittedName>
</protein>